<reference evidence="1 2" key="1">
    <citation type="submission" date="2019-02" db="EMBL/GenBank/DDBJ databases">
        <title>Genomic Encyclopedia of Type Strains, Phase IV (KMG-IV): sequencing the most valuable type-strain genomes for metagenomic binning, comparative biology and taxonomic classification.</title>
        <authorList>
            <person name="Goeker M."/>
        </authorList>
    </citation>
    <scope>NUCLEOTIDE SEQUENCE [LARGE SCALE GENOMIC DNA]</scope>
    <source>
        <strain evidence="1 2">DSM 101727</strain>
    </source>
</reference>
<dbReference type="AlphaFoldDB" id="A0A4Q7KXE9"/>
<protein>
    <recommendedName>
        <fullName evidence="3">Excreted virulence factor EspC (Type VII ESX diderm)</fullName>
    </recommendedName>
</protein>
<sequence length="102" mass="10551">MTVARWNVEGIEAVGVAVAGKKGKASQVADPLRGVQGDKSLFGDLDSAQAMATAVGDFANKSVGQCNKASTLLDEVAKALDAVVQTVTNNEDKSAQQFGVQR</sequence>
<evidence type="ECO:0000313" key="2">
    <source>
        <dbReference type="Proteomes" id="UP000294257"/>
    </source>
</evidence>
<comment type="caution">
    <text evidence="1">The sequence shown here is derived from an EMBL/GenBank/DDBJ whole genome shotgun (WGS) entry which is preliminary data.</text>
</comment>
<evidence type="ECO:0000313" key="1">
    <source>
        <dbReference type="EMBL" id="RZS41407.1"/>
    </source>
</evidence>
<dbReference type="OrthoDB" id="3699970at2"/>
<keyword evidence="2" id="KW-1185">Reference proteome</keyword>
<proteinExistence type="predicted"/>
<gene>
    <name evidence="1" type="ORF">EV193_103730</name>
</gene>
<organism evidence="1 2">
    <name type="scientific">Herbihabitans rhizosphaerae</name>
    <dbReference type="NCBI Taxonomy" id="1872711"/>
    <lineage>
        <taxon>Bacteria</taxon>
        <taxon>Bacillati</taxon>
        <taxon>Actinomycetota</taxon>
        <taxon>Actinomycetes</taxon>
        <taxon>Pseudonocardiales</taxon>
        <taxon>Pseudonocardiaceae</taxon>
        <taxon>Herbihabitans</taxon>
    </lineage>
</organism>
<evidence type="ECO:0008006" key="3">
    <source>
        <dbReference type="Google" id="ProtNLM"/>
    </source>
</evidence>
<dbReference type="Proteomes" id="UP000294257">
    <property type="component" value="Unassembled WGS sequence"/>
</dbReference>
<dbReference type="RefSeq" id="WP_130344323.1">
    <property type="nucleotide sequence ID" value="NZ_SGWQ01000003.1"/>
</dbReference>
<name>A0A4Q7KXE9_9PSEU</name>
<dbReference type="EMBL" id="SGWQ01000003">
    <property type="protein sequence ID" value="RZS41407.1"/>
    <property type="molecule type" value="Genomic_DNA"/>
</dbReference>
<accession>A0A4Q7KXE9</accession>